<dbReference type="Pfam" id="PF03118">
    <property type="entry name" value="RNA_pol_A_CTD"/>
    <property type="match status" value="1"/>
</dbReference>
<dbReference type="NCBIfam" id="NF005841">
    <property type="entry name" value="PRK07758.1"/>
    <property type="match status" value="1"/>
</dbReference>
<dbReference type="Proteomes" id="UP001165287">
    <property type="component" value="Unassembled WGS sequence"/>
</dbReference>
<sequence length="160" mass="17683">MATSEKNLRICSKGHKYYKSSYCPTCPTCPTCGQERKPDNEFLSQLSGPARGALEHNGITTLQQLSKFSEKEILKIHGIGPASLPTLRAVLKEKGLSFEKGFLSQLSAPARRALESNEITTLQQLSKFSEKEILQFHGIGSSSLPKLKAVLKEEELSFEN</sequence>
<evidence type="ECO:0000259" key="1">
    <source>
        <dbReference type="Pfam" id="PF03118"/>
    </source>
</evidence>
<feature type="domain" description="RNA polymerase alpha subunit C-terminal" evidence="1">
    <location>
        <begin position="106"/>
        <end position="153"/>
    </location>
</feature>
<dbReference type="Gene3D" id="1.10.150.20">
    <property type="entry name" value="5' to 3' exonuclease, C-terminal subdomain"/>
    <property type="match status" value="2"/>
</dbReference>
<gene>
    <name evidence="2" type="ORF">K9V48_15815</name>
</gene>
<proteinExistence type="predicted"/>
<dbReference type="EMBL" id="JAIQUM010000037">
    <property type="protein sequence ID" value="MBZ5751671.1"/>
    <property type="molecule type" value="Genomic_DNA"/>
</dbReference>
<dbReference type="InterPro" id="IPR011260">
    <property type="entry name" value="RNAP_asu_C"/>
</dbReference>
<evidence type="ECO:0000313" key="3">
    <source>
        <dbReference type="Proteomes" id="UP001165287"/>
    </source>
</evidence>
<dbReference type="RefSeq" id="WP_224139996.1">
    <property type="nucleotide sequence ID" value="NZ_JAIQUM010000037.1"/>
</dbReference>
<organism evidence="2 3">
    <name type="scientific">Metabacillus rhizolycopersici</name>
    <dbReference type="NCBI Taxonomy" id="2875709"/>
    <lineage>
        <taxon>Bacteria</taxon>
        <taxon>Bacillati</taxon>
        <taxon>Bacillota</taxon>
        <taxon>Bacilli</taxon>
        <taxon>Bacillales</taxon>
        <taxon>Bacillaceae</taxon>
        <taxon>Metabacillus</taxon>
    </lineage>
</organism>
<dbReference type="SUPFAM" id="SSF47789">
    <property type="entry name" value="C-terminal domain of RNA polymerase alpha subunit"/>
    <property type="match status" value="2"/>
</dbReference>
<reference evidence="2" key="1">
    <citation type="submission" date="2024-05" db="EMBL/GenBank/DDBJ databases">
        <title>Metabacillus sp. nov., isolated from the rhizosphere soil of tomato plants.</title>
        <authorList>
            <person name="Ma R."/>
        </authorList>
    </citation>
    <scope>NUCLEOTIDE SEQUENCE</scope>
    <source>
        <strain evidence="2">DBTR6</strain>
    </source>
</reference>
<protein>
    <recommendedName>
        <fullName evidence="1">RNA polymerase alpha subunit C-terminal domain-containing protein</fullName>
    </recommendedName>
</protein>
<keyword evidence="3" id="KW-1185">Reference proteome</keyword>
<name>A0ABS7UTP0_9BACI</name>
<comment type="caution">
    <text evidence="2">The sequence shown here is derived from an EMBL/GenBank/DDBJ whole genome shotgun (WGS) entry which is preliminary data.</text>
</comment>
<accession>A0ABS7UTP0</accession>
<dbReference type="Pfam" id="PF14520">
    <property type="entry name" value="HHH_5"/>
    <property type="match status" value="1"/>
</dbReference>
<evidence type="ECO:0000313" key="2">
    <source>
        <dbReference type="EMBL" id="MBZ5751671.1"/>
    </source>
</evidence>